<dbReference type="AlphaFoldDB" id="A0A8K0HSA2"/>
<dbReference type="Pfam" id="PF14559">
    <property type="entry name" value="TPR_19"/>
    <property type="match status" value="1"/>
</dbReference>
<comment type="caution">
    <text evidence="2">The sequence shown here is derived from an EMBL/GenBank/DDBJ whole genome shotgun (WGS) entry which is preliminary data.</text>
</comment>
<evidence type="ECO:0000313" key="3">
    <source>
        <dbReference type="Proteomes" id="UP000796880"/>
    </source>
</evidence>
<dbReference type="InterPro" id="IPR003107">
    <property type="entry name" value="HAT"/>
</dbReference>
<name>A0A8K0HSA2_9ROSA</name>
<feature type="region of interest" description="Disordered" evidence="1">
    <location>
        <begin position="1"/>
        <end position="20"/>
    </location>
</feature>
<dbReference type="PANTHER" id="PTHR26312">
    <property type="entry name" value="TETRATRICOPEPTIDE REPEAT PROTEIN 5"/>
    <property type="match status" value="1"/>
</dbReference>
<dbReference type="Pfam" id="PF13428">
    <property type="entry name" value="TPR_14"/>
    <property type="match status" value="1"/>
</dbReference>
<proteinExistence type="predicted"/>
<evidence type="ECO:0000313" key="2">
    <source>
        <dbReference type="EMBL" id="KAF3457825.1"/>
    </source>
</evidence>
<dbReference type="EMBL" id="VOIH02000001">
    <property type="protein sequence ID" value="KAF3457825.1"/>
    <property type="molecule type" value="Genomic_DNA"/>
</dbReference>
<dbReference type="InterPro" id="IPR019734">
    <property type="entry name" value="TPR_rpt"/>
</dbReference>
<protein>
    <submittedName>
        <fullName evidence="2">Uncharacterized protein</fullName>
    </submittedName>
</protein>
<dbReference type="OrthoDB" id="1919713at2759"/>
<reference evidence="2" key="1">
    <citation type="submission" date="2020-03" db="EMBL/GenBank/DDBJ databases">
        <title>A high-quality chromosome-level genome assembly of a woody plant with both climbing and erect habits, Rhamnella rubrinervis.</title>
        <authorList>
            <person name="Lu Z."/>
            <person name="Yang Y."/>
            <person name="Zhu X."/>
            <person name="Sun Y."/>
        </authorList>
    </citation>
    <scope>NUCLEOTIDE SEQUENCE</scope>
    <source>
        <strain evidence="2">BYM</strain>
        <tissue evidence="2">Leaf</tissue>
    </source>
</reference>
<evidence type="ECO:0000256" key="1">
    <source>
        <dbReference type="SAM" id="MobiDB-lite"/>
    </source>
</evidence>
<accession>A0A8K0HSA2</accession>
<dbReference type="PANTHER" id="PTHR26312:SF217">
    <property type="entry name" value="N-ACETYLGLUCOSAMINE TRANSFERASE, OGT PROTEIN, PUTATIVE-RELATED"/>
    <property type="match status" value="1"/>
</dbReference>
<dbReference type="Proteomes" id="UP000796880">
    <property type="component" value="Unassembled WGS sequence"/>
</dbReference>
<gene>
    <name evidence="2" type="ORF">FNV43_RR02485</name>
</gene>
<dbReference type="SMART" id="SM00028">
    <property type="entry name" value="TPR"/>
    <property type="match status" value="2"/>
</dbReference>
<organism evidence="2 3">
    <name type="scientific">Rhamnella rubrinervis</name>
    <dbReference type="NCBI Taxonomy" id="2594499"/>
    <lineage>
        <taxon>Eukaryota</taxon>
        <taxon>Viridiplantae</taxon>
        <taxon>Streptophyta</taxon>
        <taxon>Embryophyta</taxon>
        <taxon>Tracheophyta</taxon>
        <taxon>Spermatophyta</taxon>
        <taxon>Magnoliopsida</taxon>
        <taxon>eudicotyledons</taxon>
        <taxon>Gunneridae</taxon>
        <taxon>Pentapetalae</taxon>
        <taxon>rosids</taxon>
        <taxon>fabids</taxon>
        <taxon>Rosales</taxon>
        <taxon>Rhamnaceae</taxon>
        <taxon>rhamnoid group</taxon>
        <taxon>Rhamneae</taxon>
        <taxon>Rhamnella</taxon>
    </lineage>
</organism>
<keyword evidence="3" id="KW-1185">Reference proteome</keyword>
<dbReference type="SUPFAM" id="SSF48452">
    <property type="entry name" value="TPR-like"/>
    <property type="match status" value="1"/>
</dbReference>
<dbReference type="Gene3D" id="1.25.40.10">
    <property type="entry name" value="Tetratricopeptide repeat domain"/>
    <property type="match status" value="2"/>
</dbReference>
<dbReference type="GO" id="GO:0006396">
    <property type="term" value="P:RNA processing"/>
    <property type="evidence" value="ECO:0007669"/>
    <property type="project" value="InterPro"/>
</dbReference>
<dbReference type="InterPro" id="IPR011990">
    <property type="entry name" value="TPR-like_helical_dom_sf"/>
</dbReference>
<dbReference type="SMART" id="SM00386">
    <property type="entry name" value="HAT"/>
    <property type="match status" value="5"/>
</dbReference>
<sequence length="417" mass="47313">MLHTVPSFSIDDSGCYNGLQDGETLKEEMDEQQGLERTVTIGDSIEAMDDGKSSFGEKKMGLIEEEEGGEEQEVPDRIQNLDAEDEARPVSPPLYLATGLGVDSTGFDVGDDFDLSRNAEEHYRTMVDAHPYHPLALRNYAQFLQSNGDLHGAEEYYSRAVLADPGDGEIMAKYAKLIWDLHRDKDRALSYFQRAAEAAPHDSHVQAACASFLWEIDDDDEEEEHEYHLKLAHNESINASDVSNGGNIEEYYKKMVENSPNQPSVLKSYAQFLYQWNYMTSIRHIGIFILKEKHVQEDQGRPQRAEEYYSRAVQADPKDGELMAEYAKLVWELHHDGDKASSFFEKAVQAAPGNRDKSSEVKHYSEYNVGKLLKLNSQAFCSLLYSDVAGAYAHFLWENEEDEDDTVRQEDQIEVHA</sequence>